<feature type="region of interest" description="Disordered" evidence="1">
    <location>
        <begin position="136"/>
        <end position="176"/>
    </location>
</feature>
<comment type="caution">
    <text evidence="2">The sequence shown here is derived from an EMBL/GenBank/DDBJ whole genome shotgun (WGS) entry which is preliminary data.</text>
</comment>
<evidence type="ECO:0000313" key="3">
    <source>
        <dbReference type="Proteomes" id="UP000796880"/>
    </source>
</evidence>
<gene>
    <name evidence="2" type="ORF">FNV43_RR17960</name>
</gene>
<evidence type="ECO:0000256" key="1">
    <source>
        <dbReference type="SAM" id="MobiDB-lite"/>
    </source>
</evidence>
<sequence>MLLTKPCPFVFEFHSVHPLCSLCTSRCCPPNATNFNGHGISHGVFHVTCLFFRGLLFSSDEHLLPNPCFACPGIADRSIAQHISPVHKREFELIVAEVNEGSQGSQAFGEVGMWDSDGNVSNAVGGAGAELHGTELLGERVRGFGSTERDNDEEEEQEDCEGSGRVHGKCSENRRD</sequence>
<name>A0A8K0DY39_9ROSA</name>
<organism evidence="2 3">
    <name type="scientific">Rhamnella rubrinervis</name>
    <dbReference type="NCBI Taxonomy" id="2594499"/>
    <lineage>
        <taxon>Eukaryota</taxon>
        <taxon>Viridiplantae</taxon>
        <taxon>Streptophyta</taxon>
        <taxon>Embryophyta</taxon>
        <taxon>Tracheophyta</taxon>
        <taxon>Spermatophyta</taxon>
        <taxon>Magnoliopsida</taxon>
        <taxon>eudicotyledons</taxon>
        <taxon>Gunneridae</taxon>
        <taxon>Pentapetalae</taxon>
        <taxon>rosids</taxon>
        <taxon>fabids</taxon>
        <taxon>Rosales</taxon>
        <taxon>Rhamnaceae</taxon>
        <taxon>rhamnoid group</taxon>
        <taxon>Rhamneae</taxon>
        <taxon>Rhamnella</taxon>
    </lineage>
</organism>
<dbReference type="EMBL" id="VOIH02000008">
    <property type="protein sequence ID" value="KAF3439682.1"/>
    <property type="molecule type" value="Genomic_DNA"/>
</dbReference>
<accession>A0A8K0DY39</accession>
<dbReference type="AlphaFoldDB" id="A0A8K0DY39"/>
<keyword evidence="3" id="KW-1185">Reference proteome</keyword>
<reference evidence="2" key="1">
    <citation type="submission" date="2020-03" db="EMBL/GenBank/DDBJ databases">
        <title>A high-quality chromosome-level genome assembly of a woody plant with both climbing and erect habits, Rhamnella rubrinervis.</title>
        <authorList>
            <person name="Lu Z."/>
            <person name="Yang Y."/>
            <person name="Zhu X."/>
            <person name="Sun Y."/>
        </authorList>
    </citation>
    <scope>NUCLEOTIDE SEQUENCE</scope>
    <source>
        <strain evidence="2">BYM</strain>
        <tissue evidence="2">Leaf</tissue>
    </source>
</reference>
<protein>
    <submittedName>
        <fullName evidence="2">Uncharacterized protein</fullName>
    </submittedName>
</protein>
<dbReference type="Proteomes" id="UP000796880">
    <property type="component" value="Unassembled WGS sequence"/>
</dbReference>
<proteinExistence type="predicted"/>
<evidence type="ECO:0000313" key="2">
    <source>
        <dbReference type="EMBL" id="KAF3439682.1"/>
    </source>
</evidence>
<feature type="compositionally biased region" description="Acidic residues" evidence="1">
    <location>
        <begin position="150"/>
        <end position="161"/>
    </location>
</feature>